<dbReference type="OrthoDB" id="9806825at2"/>
<keyword evidence="4" id="KW-1185">Reference proteome</keyword>
<dbReference type="STRING" id="1317117.ATO7_05440"/>
<dbReference type="Pfam" id="PF14559">
    <property type="entry name" value="TPR_19"/>
    <property type="match status" value="1"/>
</dbReference>
<dbReference type="AlphaFoldDB" id="A0A1Y1SI18"/>
<accession>A0A1Y1SI18</accession>
<proteinExistence type="predicted"/>
<keyword evidence="1" id="KW-0802">TPR repeat</keyword>
<dbReference type="Gene3D" id="1.25.40.10">
    <property type="entry name" value="Tetratricopeptide repeat domain"/>
    <property type="match status" value="5"/>
</dbReference>
<comment type="caution">
    <text evidence="3">The sequence shown here is derived from an EMBL/GenBank/DDBJ whole genome shotgun (WGS) entry which is preliminary data.</text>
</comment>
<dbReference type="InterPro" id="IPR011990">
    <property type="entry name" value="TPR-like_helical_dom_sf"/>
</dbReference>
<dbReference type="InterPro" id="IPR019734">
    <property type="entry name" value="TPR_rpt"/>
</dbReference>
<dbReference type="PROSITE" id="PS51257">
    <property type="entry name" value="PROKAR_LIPOPROTEIN"/>
    <property type="match status" value="1"/>
</dbReference>
<dbReference type="Proteomes" id="UP000192342">
    <property type="component" value="Unassembled WGS sequence"/>
</dbReference>
<dbReference type="SMART" id="SM00028">
    <property type="entry name" value="TPR"/>
    <property type="match status" value="6"/>
</dbReference>
<evidence type="ECO:0000313" key="3">
    <source>
        <dbReference type="EMBL" id="ORE89297.1"/>
    </source>
</evidence>
<dbReference type="PROSITE" id="PS50005">
    <property type="entry name" value="TPR"/>
    <property type="match status" value="1"/>
</dbReference>
<evidence type="ECO:0000256" key="2">
    <source>
        <dbReference type="SAM" id="MobiDB-lite"/>
    </source>
</evidence>
<feature type="repeat" description="TPR" evidence="1">
    <location>
        <begin position="145"/>
        <end position="178"/>
    </location>
</feature>
<dbReference type="PANTHER" id="PTHR12558:SF47">
    <property type="entry name" value="LIPOPOLYSACCHARIDE ASSEMBLY PROTEIN B"/>
    <property type="match status" value="1"/>
</dbReference>
<evidence type="ECO:0000256" key="1">
    <source>
        <dbReference type="PROSITE-ProRule" id="PRU00339"/>
    </source>
</evidence>
<dbReference type="Pfam" id="PF13432">
    <property type="entry name" value="TPR_16"/>
    <property type="match status" value="1"/>
</dbReference>
<dbReference type="EMBL" id="AQQV01000001">
    <property type="protein sequence ID" value="ORE89297.1"/>
    <property type="molecule type" value="Genomic_DNA"/>
</dbReference>
<reference evidence="3 4" key="1">
    <citation type="submission" date="2013-04" db="EMBL/GenBank/DDBJ databases">
        <title>Oceanococcus atlanticus 22II-S10r2 Genome Sequencing.</title>
        <authorList>
            <person name="Lai Q."/>
            <person name="Li G."/>
            <person name="Shao Z."/>
        </authorList>
    </citation>
    <scope>NUCLEOTIDE SEQUENCE [LARGE SCALE GENOMIC DNA]</scope>
    <source>
        <strain evidence="3 4">22II-S10r2</strain>
    </source>
</reference>
<dbReference type="PANTHER" id="PTHR12558">
    <property type="entry name" value="CELL DIVISION CYCLE 16,23,27"/>
    <property type="match status" value="1"/>
</dbReference>
<organism evidence="3 4">
    <name type="scientific">Oceanococcus atlanticus</name>
    <dbReference type="NCBI Taxonomy" id="1317117"/>
    <lineage>
        <taxon>Bacteria</taxon>
        <taxon>Pseudomonadati</taxon>
        <taxon>Pseudomonadota</taxon>
        <taxon>Gammaproteobacteria</taxon>
        <taxon>Chromatiales</taxon>
        <taxon>Oceanococcaceae</taxon>
        <taxon>Oceanococcus</taxon>
    </lineage>
</organism>
<feature type="region of interest" description="Disordered" evidence="2">
    <location>
        <begin position="40"/>
        <end position="68"/>
    </location>
</feature>
<gene>
    <name evidence="3" type="ORF">ATO7_05440</name>
</gene>
<sequence>MNRHLYLGLTASAILAACATPYDPKQHRNIESLEQAPPTLDELLPPVATPTPPPQSSARATPRPTEGLADVEKTKKAIENYRQILELSPNDRAIKWEAQRRLADLQVEVTELDPEAAAQGNASAESSIDLYNSLLDSRPSDPNNDRILYQLARAYQNTGEVDKAIESLDELTTTFPDSALWTDAEFRRAELLFNRRDYEPAEKAYAAVLSKGPRTSYFEQAQYKYGWSIFKQERYADSLDTFMTILDRELPVGAAENLDATLEVVSRAQRELVRDVLRVVSLSFSYLGGGVAITEYLEGKPVRSFEPVLYENLAKLFLEKNRYDDAARTYAGLADRSPTHPLAPTFQARVIEVYDQAGFADLVLKAKVDYVEKYDLDQIYWTVHNREDSPQAYEQLRSNMDELARHWHTGAQKATTAADKARLFEQATQTYARYLERFDDADNRPDINFLLAEAYFQNQQFEQAAEQYTRTAWDYPEHERSAEAGYAAVLSRQTLAEKATGEARLERVRSSVDTALRFADSFPEHEEQPRVLMRAAEDLYAIKATDEAITVATRVTAMQGPGAKALQSPAWTLIGYAHMDEKRYPEAEQGLTQALALSTPQSPQAAELRDNLATAIYRQGEAARDAEDLDTAIGHFLRVKNVQPGSKLAAAGDFDAAAALITQENWTRAAEVLLGFRRAYPTHDLQAEVTRKLAGVYLKDDKPLLAAAEFERIARSNSETAEAKREAAWEAASLYDKAQSLAQAETAYAYFANTYSQPYAQVLKAHERLIELTEARGDRAANRRWLQALITRENAAGSQSTARGQTLAAKASLTLANDVRAEFDRLRLSTPLNRSLPAKKAAMDKALAAYQTVNNYAIAEYATEATFRIGELYANFSRALLDSERPRGLSELELEEYQFLLEDQAFPLEEKAIEIHAVNTQRTEDGLYDQWVKASYASLAKLLPARYNKTERIEVTLETLD</sequence>
<protein>
    <recommendedName>
        <fullName evidence="5">Tetratricopeptide repeat protein</fullName>
    </recommendedName>
</protein>
<evidence type="ECO:0008006" key="5">
    <source>
        <dbReference type="Google" id="ProtNLM"/>
    </source>
</evidence>
<evidence type="ECO:0000313" key="4">
    <source>
        <dbReference type="Proteomes" id="UP000192342"/>
    </source>
</evidence>
<dbReference type="RefSeq" id="WP_083560293.1">
    <property type="nucleotide sequence ID" value="NZ_AQQV01000001.1"/>
</dbReference>
<dbReference type="SUPFAM" id="SSF48452">
    <property type="entry name" value="TPR-like"/>
    <property type="match status" value="3"/>
</dbReference>
<name>A0A1Y1SI18_9GAMM</name>